<dbReference type="Proteomes" id="UP001634007">
    <property type="component" value="Unassembled WGS sequence"/>
</dbReference>
<proteinExistence type="predicted"/>
<comment type="caution">
    <text evidence="1">The sequence shown here is derived from an EMBL/GenBank/DDBJ whole genome shotgun (WGS) entry which is preliminary data.</text>
</comment>
<dbReference type="EMBL" id="JBJKBG010000010">
    <property type="protein sequence ID" value="KAL3719516.1"/>
    <property type="molecule type" value="Genomic_DNA"/>
</dbReference>
<sequence>MREALMILLGGRRTNSRLASCVAAACWRADPRATVEAAEDHADEGSYFVDLRWQRKGQGSWRGLNDRAAASVEVEDAWACCSWDVGRESEERTRWGVWD</sequence>
<protein>
    <submittedName>
        <fullName evidence="1">Uncharacterized protein</fullName>
    </submittedName>
</protein>
<reference evidence="1 2" key="1">
    <citation type="submission" date="2024-11" db="EMBL/GenBank/DDBJ databases">
        <title>Chromosome-level genome assembly of Eucalyptus globulus Labill. provides insights into its genome evolution.</title>
        <authorList>
            <person name="Li X."/>
        </authorList>
    </citation>
    <scope>NUCLEOTIDE SEQUENCE [LARGE SCALE GENOMIC DNA]</scope>
    <source>
        <strain evidence="1">CL2024</strain>
        <tissue evidence="1">Fresh tender leaves</tissue>
    </source>
</reference>
<accession>A0ABD3J1D5</accession>
<evidence type="ECO:0000313" key="2">
    <source>
        <dbReference type="Proteomes" id="UP001634007"/>
    </source>
</evidence>
<dbReference type="AlphaFoldDB" id="A0ABD3J1D5"/>
<name>A0ABD3J1D5_EUCGL</name>
<evidence type="ECO:0000313" key="1">
    <source>
        <dbReference type="EMBL" id="KAL3719516.1"/>
    </source>
</evidence>
<gene>
    <name evidence="1" type="ORF">ACJRO7_004480</name>
</gene>
<organism evidence="1 2">
    <name type="scientific">Eucalyptus globulus</name>
    <name type="common">Tasmanian blue gum</name>
    <dbReference type="NCBI Taxonomy" id="34317"/>
    <lineage>
        <taxon>Eukaryota</taxon>
        <taxon>Viridiplantae</taxon>
        <taxon>Streptophyta</taxon>
        <taxon>Embryophyta</taxon>
        <taxon>Tracheophyta</taxon>
        <taxon>Spermatophyta</taxon>
        <taxon>Magnoliopsida</taxon>
        <taxon>eudicotyledons</taxon>
        <taxon>Gunneridae</taxon>
        <taxon>Pentapetalae</taxon>
        <taxon>rosids</taxon>
        <taxon>malvids</taxon>
        <taxon>Myrtales</taxon>
        <taxon>Myrtaceae</taxon>
        <taxon>Myrtoideae</taxon>
        <taxon>Eucalypteae</taxon>
        <taxon>Eucalyptus</taxon>
    </lineage>
</organism>
<keyword evidence="2" id="KW-1185">Reference proteome</keyword>